<proteinExistence type="predicted"/>
<protein>
    <submittedName>
        <fullName evidence="2">Uncharacterized protein</fullName>
    </submittedName>
</protein>
<comment type="caution">
    <text evidence="2">The sequence shown here is derived from an EMBL/GenBank/DDBJ whole genome shotgun (WGS) entry which is preliminary data.</text>
</comment>
<accession>A0ABP0E0G6</accession>
<feature type="compositionally biased region" description="Basic and acidic residues" evidence="1">
    <location>
        <begin position="212"/>
        <end position="222"/>
    </location>
</feature>
<feature type="region of interest" description="Disordered" evidence="1">
    <location>
        <begin position="193"/>
        <end position="222"/>
    </location>
</feature>
<evidence type="ECO:0000256" key="1">
    <source>
        <dbReference type="SAM" id="MobiDB-lite"/>
    </source>
</evidence>
<sequence length="222" mass="24250">MDDANLLVQRITALSQPAVSEVKNDIDDSSAASSTSLGRQSASPNSSTGQEDPEGAVVHGNSSPLRESRSASLPAVVESPADIVVTGLRDWSHCIFGDPLFASVFSEQPSTPFLGGYASADRCGEQTVHDLCSCQDERENRAIRILLYQCYHAVVQVVRGFYRPGRDHTTQELAARKRLTGILAKLEAIDDDPKRRFRHRRPSGEMSPAKKPKSESEDEALK</sequence>
<gene>
    <name evidence="2" type="ORF">SEPCBS57363_005898</name>
</gene>
<name>A0ABP0E0G6_9PEZI</name>
<evidence type="ECO:0000313" key="2">
    <source>
        <dbReference type="EMBL" id="CAK7273922.1"/>
    </source>
</evidence>
<dbReference type="Proteomes" id="UP001642501">
    <property type="component" value="Unassembled WGS sequence"/>
</dbReference>
<feature type="compositionally biased region" description="Polar residues" evidence="1">
    <location>
        <begin position="37"/>
        <end position="50"/>
    </location>
</feature>
<feature type="region of interest" description="Disordered" evidence="1">
    <location>
        <begin position="18"/>
        <end position="73"/>
    </location>
</feature>
<dbReference type="EMBL" id="CAWUOM010000149">
    <property type="protein sequence ID" value="CAK7273922.1"/>
    <property type="molecule type" value="Genomic_DNA"/>
</dbReference>
<keyword evidence="3" id="KW-1185">Reference proteome</keyword>
<reference evidence="2 3" key="1">
    <citation type="submission" date="2024-01" db="EMBL/GenBank/DDBJ databases">
        <authorList>
            <person name="Allen C."/>
            <person name="Tagirdzhanova G."/>
        </authorList>
    </citation>
    <scope>NUCLEOTIDE SEQUENCE [LARGE SCALE GENOMIC DNA]</scope>
    <source>
        <strain evidence="2 3">CBS 573.63</strain>
    </source>
</reference>
<organism evidence="2 3">
    <name type="scientific">Sporothrix epigloea</name>
    <dbReference type="NCBI Taxonomy" id="1892477"/>
    <lineage>
        <taxon>Eukaryota</taxon>
        <taxon>Fungi</taxon>
        <taxon>Dikarya</taxon>
        <taxon>Ascomycota</taxon>
        <taxon>Pezizomycotina</taxon>
        <taxon>Sordariomycetes</taxon>
        <taxon>Sordariomycetidae</taxon>
        <taxon>Ophiostomatales</taxon>
        <taxon>Ophiostomataceae</taxon>
        <taxon>Sporothrix</taxon>
    </lineage>
</organism>
<evidence type="ECO:0000313" key="3">
    <source>
        <dbReference type="Proteomes" id="UP001642501"/>
    </source>
</evidence>